<keyword evidence="1" id="KW-0812">Transmembrane</keyword>
<keyword evidence="1" id="KW-0472">Membrane</keyword>
<reference evidence="2 3" key="1">
    <citation type="journal article" date="2021" name="Elife">
        <title>Chloroplast acquisition without the gene transfer in kleptoplastic sea slugs, Plakobranchus ocellatus.</title>
        <authorList>
            <person name="Maeda T."/>
            <person name="Takahashi S."/>
            <person name="Yoshida T."/>
            <person name="Shimamura S."/>
            <person name="Takaki Y."/>
            <person name="Nagai Y."/>
            <person name="Toyoda A."/>
            <person name="Suzuki Y."/>
            <person name="Arimoto A."/>
            <person name="Ishii H."/>
            <person name="Satoh N."/>
            <person name="Nishiyama T."/>
            <person name="Hasebe M."/>
            <person name="Maruyama T."/>
            <person name="Minagawa J."/>
            <person name="Obokata J."/>
            <person name="Shigenobu S."/>
        </authorList>
    </citation>
    <scope>NUCLEOTIDE SEQUENCE [LARGE SCALE GENOMIC DNA]</scope>
</reference>
<keyword evidence="1" id="KW-1133">Transmembrane helix</keyword>
<name>A0AAV3Z0E4_9GAST</name>
<comment type="caution">
    <text evidence="2">The sequence shown here is derived from an EMBL/GenBank/DDBJ whole genome shotgun (WGS) entry which is preliminary data.</text>
</comment>
<accession>A0AAV3Z0E4</accession>
<dbReference type="Proteomes" id="UP000735302">
    <property type="component" value="Unassembled WGS sequence"/>
</dbReference>
<feature type="transmembrane region" description="Helical" evidence="1">
    <location>
        <begin position="189"/>
        <end position="213"/>
    </location>
</feature>
<evidence type="ECO:0000256" key="1">
    <source>
        <dbReference type="SAM" id="Phobius"/>
    </source>
</evidence>
<keyword evidence="3" id="KW-1185">Reference proteome</keyword>
<evidence type="ECO:0000313" key="2">
    <source>
        <dbReference type="EMBL" id="GFN88119.1"/>
    </source>
</evidence>
<sequence length="262" mass="29005">MKKIGNAKYVYYQAQDSFTQAIGMILDAAQPVTFVWEVCTWSRHYPAALHTVLLRTGFSEASDCPGDFFAVYNTSVASCQSFLNICPCNKQIHLFNSEATCSKFPFYTKHGVLNCTYSAVQANTTYLTLYNLDKEKSGVHPFTCVAFRKTNSLFQFTETPGGCHEGQTATTVNTKKGRAHSFHIITNLLFPWEVFLGVGVGLMLLMGVAVFCLHCSADKQYSNVGSKRDPSKRPVVKFDLSQDDQEAVTTDLQGLGLTAKLV</sequence>
<dbReference type="AlphaFoldDB" id="A0AAV3Z0E4"/>
<proteinExistence type="predicted"/>
<gene>
    <name evidence="2" type="ORF">PoB_001462500</name>
</gene>
<organism evidence="2 3">
    <name type="scientific">Plakobranchus ocellatus</name>
    <dbReference type="NCBI Taxonomy" id="259542"/>
    <lineage>
        <taxon>Eukaryota</taxon>
        <taxon>Metazoa</taxon>
        <taxon>Spiralia</taxon>
        <taxon>Lophotrochozoa</taxon>
        <taxon>Mollusca</taxon>
        <taxon>Gastropoda</taxon>
        <taxon>Heterobranchia</taxon>
        <taxon>Euthyneura</taxon>
        <taxon>Panpulmonata</taxon>
        <taxon>Sacoglossa</taxon>
        <taxon>Placobranchoidea</taxon>
        <taxon>Plakobranchidae</taxon>
        <taxon>Plakobranchus</taxon>
    </lineage>
</organism>
<dbReference type="EMBL" id="BLXT01001839">
    <property type="protein sequence ID" value="GFN88119.1"/>
    <property type="molecule type" value="Genomic_DNA"/>
</dbReference>
<protein>
    <submittedName>
        <fullName evidence="2">Uncharacterized protein</fullName>
    </submittedName>
</protein>
<evidence type="ECO:0000313" key="3">
    <source>
        <dbReference type="Proteomes" id="UP000735302"/>
    </source>
</evidence>